<proteinExistence type="predicted"/>
<evidence type="ECO:0000256" key="1">
    <source>
        <dbReference type="SAM" id="MobiDB-lite"/>
    </source>
</evidence>
<dbReference type="Proteomes" id="UP001598300">
    <property type="component" value="Unassembled WGS sequence"/>
</dbReference>
<feature type="compositionally biased region" description="Low complexity" evidence="1">
    <location>
        <begin position="124"/>
        <end position="136"/>
    </location>
</feature>
<evidence type="ECO:0000313" key="3">
    <source>
        <dbReference type="Proteomes" id="UP001598300"/>
    </source>
</evidence>
<feature type="compositionally biased region" description="Polar residues" evidence="1">
    <location>
        <begin position="317"/>
        <end position="327"/>
    </location>
</feature>
<feature type="region of interest" description="Disordered" evidence="1">
    <location>
        <begin position="317"/>
        <end position="342"/>
    </location>
</feature>
<dbReference type="EMBL" id="JBHXPM010000010">
    <property type="protein sequence ID" value="MFD3956949.1"/>
    <property type="molecule type" value="Genomic_DNA"/>
</dbReference>
<protein>
    <submittedName>
        <fullName evidence="2">Uncharacterized protein</fullName>
    </submittedName>
</protein>
<organism evidence="2 3">
    <name type="scientific">Streptomyces bacillaris</name>
    <dbReference type="NCBI Taxonomy" id="68179"/>
    <lineage>
        <taxon>Bacteria</taxon>
        <taxon>Bacillati</taxon>
        <taxon>Actinomycetota</taxon>
        <taxon>Actinomycetes</taxon>
        <taxon>Kitasatosporales</taxon>
        <taxon>Streptomycetaceae</taxon>
        <taxon>Streptomyces</taxon>
    </lineage>
</organism>
<sequence>MRLSTHETVQRIWTVQLHPQPGGPVLTCPQCTLHGYRLQAASARSVALTHLARHARRDVLPRHLRTCQCRARNCSWHPRHRGCAGPVLLALTCDRSGRVWRLADACAACAAATTNTAVVPDTLPASARPRPSGAAARRTRPPHGPGDRLRVREMLTYLGVALPRFSSPAARLLALQCALRADGRGRVRLPSGLLRSMRLHGRAELWAELEHAGWLRCSLPRRAHVEAHLLDADMQTQTSGRRVRARASHWALRPVPLVAPRGMSPAVQLTALVLAAHTSDGFGSAEVDVLARLGGHSPPSRWRISSTNWSVAVSWPPGSTSGNTTRSAGACPNAAHRATPRQKGDHLAALASLRNGAEGSTLKPCPATVR</sequence>
<accession>A0ABW6DSZ1</accession>
<keyword evidence="3" id="KW-1185">Reference proteome</keyword>
<reference evidence="2 3" key="1">
    <citation type="submission" date="2024-09" db="EMBL/GenBank/DDBJ databases">
        <title>The Natural Products Discovery Center: Release of the First 8490 Sequenced Strains for Exploring Actinobacteria Biosynthetic Diversity.</title>
        <authorList>
            <person name="Kalkreuter E."/>
            <person name="Kautsar S.A."/>
            <person name="Yang D."/>
            <person name="Bader C.D."/>
            <person name="Teijaro C.N."/>
            <person name="Fluegel L."/>
            <person name="Davis C.M."/>
            <person name="Simpson J.R."/>
            <person name="Lauterbach L."/>
            <person name="Steele A.D."/>
            <person name="Gui C."/>
            <person name="Meng S."/>
            <person name="Li G."/>
            <person name="Viehrig K."/>
            <person name="Ye F."/>
            <person name="Su P."/>
            <person name="Kiefer A.F."/>
            <person name="Nichols A."/>
            <person name="Cepeda A.J."/>
            <person name="Yan W."/>
            <person name="Fan B."/>
            <person name="Jiang Y."/>
            <person name="Adhikari A."/>
            <person name="Zheng C.-J."/>
            <person name="Schuster L."/>
            <person name="Cowan T.M."/>
            <person name="Smanski M.J."/>
            <person name="Chevrette M.G."/>
            <person name="De Carvalho L.P.S."/>
            <person name="Shen B."/>
        </authorList>
    </citation>
    <scope>NUCLEOTIDE SEQUENCE [LARGE SCALE GENOMIC DNA]</scope>
    <source>
        <strain evidence="2 3">NPDC058584</strain>
    </source>
</reference>
<feature type="region of interest" description="Disordered" evidence="1">
    <location>
        <begin position="121"/>
        <end position="146"/>
    </location>
</feature>
<comment type="caution">
    <text evidence="2">The sequence shown here is derived from an EMBL/GenBank/DDBJ whole genome shotgun (WGS) entry which is preliminary data.</text>
</comment>
<name>A0ABW6DSZ1_9ACTN</name>
<gene>
    <name evidence="2" type="ORF">ACFWR3_12795</name>
</gene>
<dbReference type="RefSeq" id="WP_381300677.1">
    <property type="nucleotide sequence ID" value="NZ_JBHVRE010000016.1"/>
</dbReference>
<evidence type="ECO:0000313" key="2">
    <source>
        <dbReference type="EMBL" id="MFD3956949.1"/>
    </source>
</evidence>